<accession>A0A916QY20</accession>
<keyword evidence="1" id="KW-0732">Signal</keyword>
<name>A0A916QY20_9RHOB</name>
<reference evidence="2" key="2">
    <citation type="submission" date="2020-09" db="EMBL/GenBank/DDBJ databases">
        <authorList>
            <person name="Sun Q."/>
            <person name="Zhou Y."/>
        </authorList>
    </citation>
    <scope>NUCLEOTIDE SEQUENCE</scope>
    <source>
        <strain evidence="2">CGMCC 1.15880</strain>
    </source>
</reference>
<dbReference type="InterPro" id="IPR047589">
    <property type="entry name" value="DUF11_rpt"/>
</dbReference>
<feature type="signal peptide" evidence="1">
    <location>
        <begin position="1"/>
        <end position="27"/>
    </location>
</feature>
<evidence type="ECO:0000256" key="1">
    <source>
        <dbReference type="SAM" id="SignalP"/>
    </source>
</evidence>
<comment type="caution">
    <text evidence="2">The sequence shown here is derived from an EMBL/GenBank/DDBJ whole genome shotgun (WGS) entry which is preliminary data.</text>
</comment>
<dbReference type="EMBL" id="BMKA01000002">
    <property type="protein sequence ID" value="GGA19085.1"/>
    <property type="molecule type" value="Genomic_DNA"/>
</dbReference>
<evidence type="ECO:0000313" key="2">
    <source>
        <dbReference type="EMBL" id="GGA19085.1"/>
    </source>
</evidence>
<sequence>MLFKKNILSAAGVVVAAVLFQAPHASADALKSSFDFRIVEQDADGNEVLSERDSVAPGETIQYIITHKNTTEDNLSGLVVSGPIPEGVTFVMDRHESSLPATFEIEAELDQDKPGLEWSTLPAMRKVVDADGSERLEPVPAEAIEAVRWVLDSPLPGGGASENSYRVIVN</sequence>
<dbReference type="Proteomes" id="UP000628017">
    <property type="component" value="Unassembled WGS sequence"/>
</dbReference>
<dbReference type="RefSeq" id="WP_188674086.1">
    <property type="nucleotide sequence ID" value="NZ_BMKA01000002.1"/>
</dbReference>
<dbReference type="AlphaFoldDB" id="A0A916QY20"/>
<dbReference type="NCBIfam" id="TIGR01451">
    <property type="entry name" value="B_ant_repeat"/>
    <property type="match status" value="1"/>
</dbReference>
<feature type="chain" id="PRO_5036834282" description="DUF11 domain-containing protein" evidence="1">
    <location>
        <begin position="28"/>
        <end position="170"/>
    </location>
</feature>
<gene>
    <name evidence="2" type="ORF">GCM10011498_19850</name>
</gene>
<evidence type="ECO:0000313" key="3">
    <source>
        <dbReference type="Proteomes" id="UP000628017"/>
    </source>
</evidence>
<proteinExistence type="predicted"/>
<protein>
    <recommendedName>
        <fullName evidence="4">DUF11 domain-containing protein</fullName>
    </recommendedName>
</protein>
<keyword evidence="3" id="KW-1185">Reference proteome</keyword>
<organism evidence="2 3">
    <name type="scientific">Neptunicoccus cionae</name>
    <dbReference type="NCBI Taxonomy" id="2035344"/>
    <lineage>
        <taxon>Bacteria</taxon>
        <taxon>Pseudomonadati</taxon>
        <taxon>Pseudomonadota</taxon>
        <taxon>Alphaproteobacteria</taxon>
        <taxon>Rhodobacterales</taxon>
        <taxon>Paracoccaceae</taxon>
        <taxon>Neptunicoccus</taxon>
    </lineage>
</organism>
<reference evidence="2" key="1">
    <citation type="journal article" date="2014" name="Int. J. Syst. Evol. Microbiol.">
        <title>Complete genome sequence of Corynebacterium casei LMG S-19264T (=DSM 44701T), isolated from a smear-ripened cheese.</title>
        <authorList>
            <consortium name="US DOE Joint Genome Institute (JGI-PGF)"/>
            <person name="Walter F."/>
            <person name="Albersmeier A."/>
            <person name="Kalinowski J."/>
            <person name="Ruckert C."/>
        </authorList>
    </citation>
    <scope>NUCLEOTIDE SEQUENCE</scope>
    <source>
        <strain evidence="2">CGMCC 1.15880</strain>
    </source>
</reference>
<evidence type="ECO:0008006" key="4">
    <source>
        <dbReference type="Google" id="ProtNLM"/>
    </source>
</evidence>